<feature type="non-terminal residue" evidence="1">
    <location>
        <position position="145"/>
    </location>
</feature>
<dbReference type="EMBL" id="HAEI01011744">
    <property type="protein sequence ID" value="SBS14118.1"/>
    <property type="molecule type" value="Transcribed_RNA"/>
</dbReference>
<dbReference type="AlphaFoldDB" id="A0A1A8S918"/>
<gene>
    <name evidence="1" type="primary">SULF2L</name>
</gene>
<protein>
    <submittedName>
        <fullName evidence="1">Sulfatase 2, like</fullName>
    </submittedName>
</protein>
<name>A0A1A8S918_9TELE</name>
<organism evidence="1">
    <name type="scientific">Nothobranchius rachovii</name>
    <name type="common">bluefin notho</name>
    <dbReference type="NCBI Taxonomy" id="451742"/>
    <lineage>
        <taxon>Eukaryota</taxon>
        <taxon>Metazoa</taxon>
        <taxon>Chordata</taxon>
        <taxon>Craniata</taxon>
        <taxon>Vertebrata</taxon>
        <taxon>Euteleostomi</taxon>
        <taxon>Actinopterygii</taxon>
        <taxon>Neopterygii</taxon>
        <taxon>Teleostei</taxon>
        <taxon>Neoteleostei</taxon>
        <taxon>Acanthomorphata</taxon>
        <taxon>Ovalentaria</taxon>
        <taxon>Atherinomorphae</taxon>
        <taxon>Cyprinodontiformes</taxon>
        <taxon>Nothobranchiidae</taxon>
        <taxon>Nothobranchius</taxon>
    </lineage>
</organism>
<feature type="non-terminal residue" evidence="1">
    <location>
        <position position="1"/>
    </location>
</feature>
<reference evidence="1" key="2">
    <citation type="submission" date="2016-06" db="EMBL/GenBank/DDBJ databases">
        <title>The genome of a short-lived fish provides insights into sex chromosome evolution and the genetic control of aging.</title>
        <authorList>
            <person name="Reichwald K."/>
            <person name="Felder M."/>
            <person name="Petzold A."/>
            <person name="Koch P."/>
            <person name="Groth M."/>
            <person name="Platzer M."/>
        </authorList>
    </citation>
    <scope>NUCLEOTIDE SEQUENCE</scope>
    <source>
        <tissue evidence="1">Brain</tissue>
    </source>
</reference>
<accession>A0A1A8S918</accession>
<proteinExistence type="predicted"/>
<sequence length="145" mass="16607">LQRSDLGWMERLGLRLDGTGSRLRPQQPEGPGRWSRLTNHSATSFTAQSASSIPVTSLILLLGETLNTPLHHLLLFLFLLLRVGRFQGEEPEEEEFIRLLISSFVPEFCLAGCLWLQKEEPGSEFINLVAFLHFWSFLHRFLVFV</sequence>
<reference evidence="1" key="1">
    <citation type="submission" date="2016-05" db="EMBL/GenBank/DDBJ databases">
        <authorList>
            <person name="Lavstsen T."/>
            <person name="Jespersen J.S."/>
        </authorList>
    </citation>
    <scope>NUCLEOTIDE SEQUENCE</scope>
    <source>
        <tissue evidence="1">Brain</tissue>
    </source>
</reference>
<evidence type="ECO:0000313" key="1">
    <source>
        <dbReference type="EMBL" id="SBS14118.1"/>
    </source>
</evidence>